<dbReference type="GO" id="GO:0051321">
    <property type="term" value="P:meiotic cell cycle"/>
    <property type="evidence" value="ECO:0007669"/>
    <property type="project" value="UniProtKB-KW"/>
</dbReference>
<keyword evidence="3 11" id="KW-0347">Helicase</keyword>
<dbReference type="Gene3D" id="1.10.3380.10">
    <property type="entry name" value="Sec63 N-terminal domain-like domain"/>
    <property type="match status" value="1"/>
</dbReference>
<keyword evidence="12" id="KW-1185">Reference proteome</keyword>
<comment type="caution">
    <text evidence="11">The sequence shown here is derived from an EMBL/GenBank/DDBJ whole genome shotgun (WGS) entry which is preliminary data.</text>
</comment>
<name>A0A4C1XEC5_EUMVA</name>
<dbReference type="FunFam" id="1.10.10.10:FF:000012">
    <property type="entry name" value="U5 small nuclear ribonucleoprotein helicase"/>
    <property type="match status" value="1"/>
</dbReference>
<sequence length="815" mass="92817">MLHRYQALIEGTEPLESFLHHRLAENLNSEVALRTISDLVQSVQWVKSTFFYVRAARNPRKYLGLPHDAPQQQITYKIEELCNIAMNRLVSAGFVTMDEACCVQSTNVGHLMSVYYLDFETMKHFMKIEGSESLEKLLWVVCESHELADMHLRVDERRCLNALNKSNTAATIRFPMKGKINSRQMKLNCIIQAVLGCLNIPDPSLNQEAMKIMRVAERVCKGMVAYVTGNELLASTPCFFTTVVNAVLLTKCITAHLWENSPYMTRQLKGIGPAFSTLLAAAGKNNFSLIEESHPRDLERIMNKGPPAGNLLKKQVSLFPKYQLTVTPIDTKIVSIQLQLLNYLLLSENMDNLTAGENHKFYIVVGDSENNLLLLTTFNGVVQKSQLYENCNNEKNQENKEEKNKSIVDEPYEDHYYKNASDNYWDPVPTYGERSFKDAFGTTPEYVMMGIPRENLINGSLRSDPQFIADSKTIGVNGENVPEVALNDKYVVSIRVPTLGIWAVADVFLLQIPLRIFNSGGTPINIESGTKEINVKKNQTKSATKRPFNISDIYRATNTLPDNFIHGKALRSCEPCVFYESLDRVQENDNEYVTKIKQRDIGESNDDDTVESVESIVDLEKLDNRLPDNMMDQILLNPMKLLQYHKTSNDDEVIIPPPLEFSDNFETLNANSNYESDDEKNTFYDNVYSPLNKQGIFQNIDIDSYNQEHFDSENRSDISSRSENLFLELKPTQEVETWTSSSKDEPLHFYSNQTLLTPHEMCSTPAQRINSLADIEIKKGFPRTDTSNSRYNGNNSTKCSLKEYCFGKEKMKKRT</sequence>
<dbReference type="PANTHER" id="PTHR47835">
    <property type="entry name" value="HFM1, ATP DEPENDENT DNA HELICASE HOMOLOG"/>
    <property type="match status" value="1"/>
</dbReference>
<dbReference type="SUPFAM" id="SSF158702">
    <property type="entry name" value="Sec63 N-terminal domain-like"/>
    <property type="match status" value="1"/>
</dbReference>
<dbReference type="EMBL" id="BGZK01000811">
    <property type="protein sequence ID" value="GBP61332.1"/>
    <property type="molecule type" value="Genomic_DNA"/>
</dbReference>
<dbReference type="GO" id="GO:0043138">
    <property type="term" value="F:3'-5' DNA helicase activity"/>
    <property type="evidence" value="ECO:0007669"/>
    <property type="project" value="UniProtKB-EC"/>
</dbReference>
<keyword evidence="4" id="KW-0067">ATP-binding</keyword>
<feature type="domain" description="SEC63" evidence="10">
    <location>
        <begin position="105"/>
        <end position="516"/>
    </location>
</feature>
<dbReference type="Proteomes" id="UP000299102">
    <property type="component" value="Unassembled WGS sequence"/>
</dbReference>
<evidence type="ECO:0000256" key="8">
    <source>
        <dbReference type="ARBA" id="ARBA00034808"/>
    </source>
</evidence>
<proteinExistence type="predicted"/>
<evidence type="ECO:0000256" key="5">
    <source>
        <dbReference type="ARBA" id="ARBA00023235"/>
    </source>
</evidence>
<dbReference type="PANTHER" id="PTHR47835:SF3">
    <property type="entry name" value="HELICASE FOR MEIOSIS 1"/>
    <property type="match status" value="1"/>
</dbReference>
<dbReference type="GO" id="GO:0016787">
    <property type="term" value="F:hydrolase activity"/>
    <property type="evidence" value="ECO:0007669"/>
    <property type="project" value="UniProtKB-KW"/>
</dbReference>
<reference evidence="11 12" key="1">
    <citation type="journal article" date="2019" name="Commun. Biol.">
        <title>The bagworm genome reveals a unique fibroin gene that provides high tensile strength.</title>
        <authorList>
            <person name="Kono N."/>
            <person name="Nakamura H."/>
            <person name="Ohtoshi R."/>
            <person name="Tomita M."/>
            <person name="Numata K."/>
            <person name="Arakawa K."/>
        </authorList>
    </citation>
    <scope>NUCLEOTIDE SEQUENCE [LARGE SCALE GENOMIC DNA]</scope>
</reference>
<evidence type="ECO:0000256" key="1">
    <source>
        <dbReference type="ARBA" id="ARBA00022741"/>
    </source>
</evidence>
<evidence type="ECO:0000313" key="12">
    <source>
        <dbReference type="Proteomes" id="UP000299102"/>
    </source>
</evidence>
<dbReference type="InterPro" id="IPR004179">
    <property type="entry name" value="Sec63-dom"/>
</dbReference>
<evidence type="ECO:0000256" key="3">
    <source>
        <dbReference type="ARBA" id="ARBA00022806"/>
    </source>
</evidence>
<dbReference type="Pfam" id="PF23445">
    <property type="entry name" value="WHD_SNRNP200"/>
    <property type="match status" value="1"/>
</dbReference>
<dbReference type="InterPro" id="IPR052247">
    <property type="entry name" value="Meiotic_Crossover_Helicase"/>
</dbReference>
<dbReference type="Gene3D" id="1.10.10.10">
    <property type="entry name" value="Winged helix-like DNA-binding domain superfamily/Winged helix DNA-binding domain"/>
    <property type="match status" value="1"/>
</dbReference>
<keyword evidence="5" id="KW-0413">Isomerase</keyword>
<dbReference type="EC" id="5.6.2.4" evidence="8"/>
<dbReference type="GO" id="GO:0005524">
    <property type="term" value="F:ATP binding"/>
    <property type="evidence" value="ECO:0007669"/>
    <property type="project" value="UniProtKB-KW"/>
</dbReference>
<evidence type="ECO:0000313" key="11">
    <source>
        <dbReference type="EMBL" id="GBP61332.1"/>
    </source>
</evidence>
<dbReference type="OrthoDB" id="5575at2759"/>
<keyword evidence="6" id="KW-0469">Meiosis</keyword>
<dbReference type="STRING" id="151549.A0A4C1XEC5"/>
<dbReference type="SMART" id="SM00973">
    <property type="entry name" value="Sec63"/>
    <property type="match status" value="1"/>
</dbReference>
<keyword evidence="1" id="KW-0547">Nucleotide-binding</keyword>
<evidence type="ECO:0000256" key="2">
    <source>
        <dbReference type="ARBA" id="ARBA00022801"/>
    </source>
</evidence>
<comment type="catalytic activity">
    <reaction evidence="7">
        <text>Couples ATP hydrolysis with the unwinding of duplex DNA by translocating in the 3'-5' direction.</text>
        <dbReference type="EC" id="5.6.2.4"/>
    </reaction>
</comment>
<evidence type="ECO:0000256" key="7">
    <source>
        <dbReference type="ARBA" id="ARBA00034617"/>
    </source>
</evidence>
<dbReference type="InterPro" id="IPR057842">
    <property type="entry name" value="WH_MER3"/>
</dbReference>
<evidence type="ECO:0000259" key="10">
    <source>
        <dbReference type="SMART" id="SM00973"/>
    </source>
</evidence>
<keyword evidence="2" id="KW-0378">Hydrolase</keyword>
<evidence type="ECO:0000256" key="9">
    <source>
        <dbReference type="ARBA" id="ARBA00048988"/>
    </source>
</evidence>
<dbReference type="InterPro" id="IPR036390">
    <property type="entry name" value="WH_DNA-bd_sf"/>
</dbReference>
<evidence type="ECO:0000256" key="4">
    <source>
        <dbReference type="ARBA" id="ARBA00022840"/>
    </source>
</evidence>
<dbReference type="InterPro" id="IPR036388">
    <property type="entry name" value="WH-like_DNA-bd_sf"/>
</dbReference>
<dbReference type="Pfam" id="PF02889">
    <property type="entry name" value="Sec63"/>
    <property type="match status" value="1"/>
</dbReference>
<protein>
    <recommendedName>
        <fullName evidence="8">DNA 3'-5' helicase</fullName>
        <ecNumber evidence="8">5.6.2.4</ecNumber>
    </recommendedName>
</protein>
<evidence type="ECO:0000256" key="6">
    <source>
        <dbReference type="ARBA" id="ARBA00023254"/>
    </source>
</evidence>
<dbReference type="AlphaFoldDB" id="A0A4C1XEC5"/>
<accession>A0A4C1XEC5</accession>
<organism evidence="11 12">
    <name type="scientific">Eumeta variegata</name>
    <name type="common">Bagworm moth</name>
    <name type="synonym">Eumeta japonica</name>
    <dbReference type="NCBI Taxonomy" id="151549"/>
    <lineage>
        <taxon>Eukaryota</taxon>
        <taxon>Metazoa</taxon>
        <taxon>Ecdysozoa</taxon>
        <taxon>Arthropoda</taxon>
        <taxon>Hexapoda</taxon>
        <taxon>Insecta</taxon>
        <taxon>Pterygota</taxon>
        <taxon>Neoptera</taxon>
        <taxon>Endopterygota</taxon>
        <taxon>Lepidoptera</taxon>
        <taxon>Glossata</taxon>
        <taxon>Ditrysia</taxon>
        <taxon>Tineoidea</taxon>
        <taxon>Psychidae</taxon>
        <taxon>Oiketicinae</taxon>
        <taxon>Eumeta</taxon>
    </lineage>
</organism>
<comment type="catalytic activity">
    <reaction evidence="9">
        <text>ATP + H2O = ADP + phosphate + H(+)</text>
        <dbReference type="Rhea" id="RHEA:13065"/>
        <dbReference type="ChEBI" id="CHEBI:15377"/>
        <dbReference type="ChEBI" id="CHEBI:15378"/>
        <dbReference type="ChEBI" id="CHEBI:30616"/>
        <dbReference type="ChEBI" id="CHEBI:43474"/>
        <dbReference type="ChEBI" id="CHEBI:456216"/>
        <dbReference type="EC" id="5.6.2.4"/>
    </reaction>
</comment>
<dbReference type="SUPFAM" id="SSF46785">
    <property type="entry name" value="Winged helix' DNA-binding domain"/>
    <property type="match status" value="1"/>
</dbReference>
<gene>
    <name evidence="11" type="primary">hfm1</name>
    <name evidence="11" type="ORF">EVAR_53247_1</name>
</gene>